<keyword evidence="2 4" id="KW-1133">Transmembrane helix</keyword>
<accession>A0A7R9L7P9</accession>
<feature type="transmembrane region" description="Helical" evidence="4">
    <location>
        <begin position="135"/>
        <end position="156"/>
    </location>
</feature>
<dbReference type="EMBL" id="CAJPIZ010017076">
    <property type="protein sequence ID" value="CAG2115957.1"/>
    <property type="molecule type" value="Genomic_DNA"/>
</dbReference>
<feature type="transmembrane region" description="Helical" evidence="4">
    <location>
        <begin position="206"/>
        <end position="232"/>
    </location>
</feature>
<feature type="transmembrane region" description="Helical" evidence="4">
    <location>
        <begin position="75"/>
        <end position="93"/>
    </location>
</feature>
<feature type="transmembrane region" description="Helical" evidence="4">
    <location>
        <begin position="371"/>
        <end position="394"/>
    </location>
</feature>
<name>A0A7R9L7P9_9ACAR</name>
<dbReference type="Proteomes" id="UP000759131">
    <property type="component" value="Unassembled WGS sequence"/>
</dbReference>
<dbReference type="EMBL" id="OC871651">
    <property type="protein sequence ID" value="CAD7635527.1"/>
    <property type="molecule type" value="Genomic_DNA"/>
</dbReference>
<evidence type="ECO:0000256" key="1">
    <source>
        <dbReference type="ARBA" id="ARBA00022692"/>
    </source>
</evidence>
<gene>
    <name evidence="5" type="ORF">OSB1V03_LOCUS15918</name>
</gene>
<keyword evidence="1 4" id="KW-0812">Transmembrane</keyword>
<reference evidence="5" key="1">
    <citation type="submission" date="2020-11" db="EMBL/GenBank/DDBJ databases">
        <authorList>
            <person name="Tran Van P."/>
        </authorList>
    </citation>
    <scope>NUCLEOTIDE SEQUENCE</scope>
</reference>
<evidence type="ECO:0000256" key="2">
    <source>
        <dbReference type="ARBA" id="ARBA00022989"/>
    </source>
</evidence>
<dbReference type="Pfam" id="PF07690">
    <property type="entry name" value="MFS_1"/>
    <property type="match status" value="1"/>
</dbReference>
<keyword evidence="3 4" id="KW-0472">Membrane</keyword>
<protein>
    <submittedName>
        <fullName evidence="5">Uncharacterized protein</fullName>
    </submittedName>
</protein>
<feature type="transmembrane region" description="Helical" evidence="4">
    <location>
        <begin position="406"/>
        <end position="427"/>
    </location>
</feature>
<dbReference type="PANTHER" id="PTHR23121">
    <property type="entry name" value="SODIUM-DEPENDENT GLUCOSE TRANSPORTER 1"/>
    <property type="match status" value="1"/>
</dbReference>
<dbReference type="SUPFAM" id="SSF103473">
    <property type="entry name" value="MFS general substrate transporter"/>
    <property type="match status" value="1"/>
</dbReference>
<dbReference type="OrthoDB" id="6365769at2759"/>
<dbReference type="PANTHER" id="PTHR23121:SF9">
    <property type="entry name" value="SODIUM-DEPENDENT GLUCOSE TRANSPORTER 1"/>
    <property type="match status" value="1"/>
</dbReference>
<feature type="transmembrane region" description="Helical" evidence="4">
    <location>
        <begin position="315"/>
        <end position="333"/>
    </location>
</feature>
<sequence length="482" mass="53283">MKMSMTMKYITTFSLFFCYFFYGVNFYVVGPTLIELSALFDTSIKSICFIYTMRSAGITIGSLSGFLFNYINRQLAFVFFMALMGFSLILMPHCLSLSQLFSLGAINGFAIGSFDTAINVWLLEIWGTESGPYMQALHFAYALGSFVAPLICEPFLSSKVMVGHHFQKISDFQPLDNTSANASNGSHPVLQSSDFITDEQIRANPIVIFIPYAMAGAMSIAGAATVLILFIYKKYEPPVKEDNNSQHENKDLIETNTNSSKLKAFMAKHIPPFNTVYMVTMGSLFLTFFVGMEQMHLQFLPTFAVNSDLNMSPKAAALVTSAAAAAFTVGRGLSIPLAIKLKPEVILYANHIMMVAGTLILIFWANSSLVMMWMGNIILGAGFSSVYASMYAFLEHQFRVTNVIGSIFVFAGGLTCALSPSLVGKYIEANPLILIWFNLICVTLCVLIFVLIHFTICMNNRQKKAKIIAINGDEECVKKVLT</sequence>
<evidence type="ECO:0000256" key="3">
    <source>
        <dbReference type="ARBA" id="ARBA00023136"/>
    </source>
</evidence>
<organism evidence="5">
    <name type="scientific">Medioppia subpectinata</name>
    <dbReference type="NCBI Taxonomy" id="1979941"/>
    <lineage>
        <taxon>Eukaryota</taxon>
        <taxon>Metazoa</taxon>
        <taxon>Ecdysozoa</taxon>
        <taxon>Arthropoda</taxon>
        <taxon>Chelicerata</taxon>
        <taxon>Arachnida</taxon>
        <taxon>Acari</taxon>
        <taxon>Acariformes</taxon>
        <taxon>Sarcoptiformes</taxon>
        <taxon>Oribatida</taxon>
        <taxon>Brachypylina</taxon>
        <taxon>Oppioidea</taxon>
        <taxon>Oppiidae</taxon>
        <taxon>Medioppia</taxon>
    </lineage>
</organism>
<feature type="transmembrane region" description="Helical" evidence="4">
    <location>
        <begin position="50"/>
        <end position="68"/>
    </location>
</feature>
<feature type="transmembrane region" description="Helical" evidence="4">
    <location>
        <begin position="99"/>
        <end position="123"/>
    </location>
</feature>
<feature type="transmembrane region" description="Helical" evidence="4">
    <location>
        <begin position="345"/>
        <end position="365"/>
    </location>
</feature>
<evidence type="ECO:0000256" key="4">
    <source>
        <dbReference type="SAM" id="Phobius"/>
    </source>
</evidence>
<dbReference type="InterPro" id="IPR036259">
    <property type="entry name" value="MFS_trans_sf"/>
</dbReference>
<feature type="transmembrane region" description="Helical" evidence="4">
    <location>
        <begin position="433"/>
        <end position="456"/>
    </location>
</feature>
<evidence type="ECO:0000313" key="6">
    <source>
        <dbReference type="Proteomes" id="UP000759131"/>
    </source>
</evidence>
<dbReference type="Gene3D" id="1.20.1250.20">
    <property type="entry name" value="MFS general substrate transporter like domains"/>
    <property type="match status" value="2"/>
</dbReference>
<keyword evidence="6" id="KW-1185">Reference proteome</keyword>
<dbReference type="GO" id="GO:0022857">
    <property type="term" value="F:transmembrane transporter activity"/>
    <property type="evidence" value="ECO:0007669"/>
    <property type="project" value="InterPro"/>
</dbReference>
<dbReference type="InterPro" id="IPR011701">
    <property type="entry name" value="MFS"/>
</dbReference>
<dbReference type="AlphaFoldDB" id="A0A7R9L7P9"/>
<proteinExistence type="predicted"/>
<evidence type="ECO:0000313" key="5">
    <source>
        <dbReference type="EMBL" id="CAD7635527.1"/>
    </source>
</evidence>
<feature type="transmembrane region" description="Helical" evidence="4">
    <location>
        <begin position="276"/>
        <end position="295"/>
    </location>
</feature>